<reference evidence="2" key="3">
    <citation type="journal article" date="2017" name="Nature">
        <title>Genome sequence of the progenitor of the wheat D genome Aegilops tauschii.</title>
        <authorList>
            <person name="Luo M.C."/>
            <person name="Gu Y.Q."/>
            <person name="Puiu D."/>
            <person name="Wang H."/>
            <person name="Twardziok S.O."/>
            <person name="Deal K.R."/>
            <person name="Huo N."/>
            <person name="Zhu T."/>
            <person name="Wang L."/>
            <person name="Wang Y."/>
            <person name="McGuire P.E."/>
            <person name="Liu S."/>
            <person name="Long H."/>
            <person name="Ramasamy R.K."/>
            <person name="Rodriguez J.C."/>
            <person name="Van S.L."/>
            <person name="Yuan L."/>
            <person name="Wang Z."/>
            <person name="Xia Z."/>
            <person name="Xiao L."/>
            <person name="Anderson O.D."/>
            <person name="Ouyang S."/>
            <person name="Liang Y."/>
            <person name="Zimin A.V."/>
            <person name="Pertea G."/>
            <person name="Qi P."/>
            <person name="Bennetzen J.L."/>
            <person name="Dai X."/>
            <person name="Dawson M.W."/>
            <person name="Muller H.G."/>
            <person name="Kugler K."/>
            <person name="Rivarola-Duarte L."/>
            <person name="Spannagl M."/>
            <person name="Mayer K.F.X."/>
            <person name="Lu F.H."/>
            <person name="Bevan M.W."/>
            <person name="Leroy P."/>
            <person name="Li P."/>
            <person name="You F.M."/>
            <person name="Sun Q."/>
            <person name="Liu Z."/>
            <person name="Lyons E."/>
            <person name="Wicker T."/>
            <person name="Salzberg S.L."/>
            <person name="Devos K.M."/>
            <person name="Dvorak J."/>
        </authorList>
    </citation>
    <scope>NUCLEOTIDE SEQUENCE [LARGE SCALE GENOMIC DNA]</scope>
    <source>
        <strain evidence="2">cv. AL8/78</strain>
    </source>
</reference>
<feature type="transmembrane region" description="Helical" evidence="1">
    <location>
        <begin position="102"/>
        <end position="123"/>
    </location>
</feature>
<evidence type="ECO:0008006" key="4">
    <source>
        <dbReference type="Google" id="ProtNLM"/>
    </source>
</evidence>
<name>A0A453R3M5_AEGTS</name>
<keyword evidence="3" id="KW-1185">Reference proteome</keyword>
<dbReference type="AlphaFoldDB" id="A0A453R3M5"/>
<protein>
    <recommendedName>
        <fullName evidence="4">Squalene cyclase N-terminal domain-containing protein</fullName>
    </recommendedName>
</protein>
<keyword evidence="1" id="KW-1133">Transmembrane helix</keyword>
<dbReference type="Proteomes" id="UP000015105">
    <property type="component" value="Chromosome 7D"/>
</dbReference>
<proteinExistence type="predicted"/>
<dbReference type="GO" id="GO:0005811">
    <property type="term" value="C:lipid droplet"/>
    <property type="evidence" value="ECO:0007669"/>
    <property type="project" value="InterPro"/>
</dbReference>
<evidence type="ECO:0000256" key="1">
    <source>
        <dbReference type="SAM" id="Phobius"/>
    </source>
</evidence>
<keyword evidence="1" id="KW-0472">Membrane</keyword>
<keyword evidence="1" id="KW-0812">Transmembrane</keyword>
<dbReference type="SUPFAM" id="SSF81853">
    <property type="entry name" value="Family 10 polysaccharide lyase"/>
    <property type="match status" value="1"/>
</dbReference>
<evidence type="ECO:0000313" key="2">
    <source>
        <dbReference type="EnsemblPlants" id="AET7Gv20449300.36"/>
    </source>
</evidence>
<organism evidence="2 3">
    <name type="scientific">Aegilops tauschii subsp. strangulata</name>
    <name type="common">Goatgrass</name>
    <dbReference type="NCBI Taxonomy" id="200361"/>
    <lineage>
        <taxon>Eukaryota</taxon>
        <taxon>Viridiplantae</taxon>
        <taxon>Streptophyta</taxon>
        <taxon>Embryophyta</taxon>
        <taxon>Tracheophyta</taxon>
        <taxon>Spermatophyta</taxon>
        <taxon>Magnoliopsida</taxon>
        <taxon>Liliopsida</taxon>
        <taxon>Poales</taxon>
        <taxon>Poaceae</taxon>
        <taxon>BOP clade</taxon>
        <taxon>Pooideae</taxon>
        <taxon>Triticodae</taxon>
        <taxon>Triticeae</taxon>
        <taxon>Triticinae</taxon>
        <taxon>Aegilops</taxon>
    </lineage>
</organism>
<dbReference type="EnsemblPlants" id="AET7Gv20449300.36">
    <property type="protein sequence ID" value="AET7Gv20449300.36"/>
    <property type="gene ID" value="AET7Gv20449300"/>
</dbReference>
<dbReference type="InterPro" id="IPR018333">
    <property type="entry name" value="Squalene_cyclase"/>
</dbReference>
<reference evidence="2" key="5">
    <citation type="journal article" date="2021" name="G3 (Bethesda)">
        <title>Aegilops tauschii genome assembly Aet v5.0 features greater sequence contiguity and improved annotation.</title>
        <authorList>
            <person name="Wang L."/>
            <person name="Zhu T."/>
            <person name="Rodriguez J.C."/>
            <person name="Deal K.R."/>
            <person name="Dubcovsky J."/>
            <person name="McGuire P.E."/>
            <person name="Lux T."/>
            <person name="Spannagl M."/>
            <person name="Mayer K.F.X."/>
            <person name="Baldrich P."/>
            <person name="Meyers B.C."/>
            <person name="Huo N."/>
            <person name="Gu Y.Q."/>
            <person name="Zhou H."/>
            <person name="Devos K.M."/>
            <person name="Bennetzen J.L."/>
            <person name="Unver T."/>
            <person name="Budak H."/>
            <person name="Gulick P.J."/>
            <person name="Galiba G."/>
            <person name="Kalapos B."/>
            <person name="Nelson D.R."/>
            <person name="Li P."/>
            <person name="You F.M."/>
            <person name="Luo M.C."/>
            <person name="Dvorak J."/>
        </authorList>
    </citation>
    <scope>NUCLEOTIDE SEQUENCE [LARGE SCALE GENOMIC DNA]</scope>
    <source>
        <strain evidence="2">cv. AL8/78</strain>
    </source>
</reference>
<dbReference type="Gene3D" id="1.50.10.20">
    <property type="match status" value="1"/>
</dbReference>
<dbReference type="Gramene" id="AET7Gv20449300.36">
    <property type="protein sequence ID" value="AET7Gv20449300.36"/>
    <property type="gene ID" value="AET7Gv20449300"/>
</dbReference>
<accession>A0A453R3M5</accession>
<sequence length="150" mass="17217">MQTWVLLPPSHNVRRLACKNVLHYGTEGVNHYNTDHKILTSDYYLLQYAKQKGHQVDLPAIKLVHSAEVTEDTILTSLRRALTRHSALQADDGHWAGDFSGIMFIMPILIFALHITGSLNTVLSTEHLREIRRYIYNHQVCQLQFDPVTL</sequence>
<dbReference type="GO" id="GO:0016866">
    <property type="term" value="F:intramolecular transferase activity"/>
    <property type="evidence" value="ECO:0007669"/>
    <property type="project" value="InterPro"/>
</dbReference>
<reference evidence="3" key="2">
    <citation type="journal article" date="2017" name="Nat. Plants">
        <title>The Aegilops tauschii genome reveals multiple impacts of transposons.</title>
        <authorList>
            <person name="Zhao G."/>
            <person name="Zou C."/>
            <person name="Li K."/>
            <person name="Wang K."/>
            <person name="Li T."/>
            <person name="Gao L."/>
            <person name="Zhang X."/>
            <person name="Wang H."/>
            <person name="Yang Z."/>
            <person name="Liu X."/>
            <person name="Jiang W."/>
            <person name="Mao L."/>
            <person name="Kong X."/>
            <person name="Jiao Y."/>
            <person name="Jia J."/>
        </authorList>
    </citation>
    <scope>NUCLEOTIDE SEQUENCE [LARGE SCALE GENOMIC DNA]</scope>
    <source>
        <strain evidence="3">cv. AL8/78</strain>
    </source>
</reference>
<dbReference type="PANTHER" id="PTHR11764:SF39">
    <property type="entry name" value="TERPENE CYCLASE_MUTASE FAMILY MEMBER"/>
    <property type="match status" value="1"/>
</dbReference>
<dbReference type="PANTHER" id="PTHR11764">
    <property type="entry name" value="TERPENE CYCLASE/MUTASE FAMILY MEMBER"/>
    <property type="match status" value="1"/>
</dbReference>
<evidence type="ECO:0000313" key="3">
    <source>
        <dbReference type="Proteomes" id="UP000015105"/>
    </source>
</evidence>
<reference evidence="2" key="4">
    <citation type="submission" date="2019-03" db="UniProtKB">
        <authorList>
            <consortium name="EnsemblPlants"/>
        </authorList>
    </citation>
    <scope>IDENTIFICATION</scope>
</reference>
<dbReference type="GO" id="GO:0016104">
    <property type="term" value="P:triterpenoid biosynthetic process"/>
    <property type="evidence" value="ECO:0007669"/>
    <property type="project" value="InterPro"/>
</dbReference>
<reference evidence="3" key="1">
    <citation type="journal article" date="2014" name="Science">
        <title>Ancient hybridizations among the ancestral genomes of bread wheat.</title>
        <authorList>
            <consortium name="International Wheat Genome Sequencing Consortium,"/>
            <person name="Marcussen T."/>
            <person name="Sandve S.R."/>
            <person name="Heier L."/>
            <person name="Spannagl M."/>
            <person name="Pfeifer M."/>
            <person name="Jakobsen K.S."/>
            <person name="Wulff B.B."/>
            <person name="Steuernagel B."/>
            <person name="Mayer K.F."/>
            <person name="Olsen O.A."/>
        </authorList>
    </citation>
    <scope>NUCLEOTIDE SEQUENCE [LARGE SCALE GENOMIC DNA]</scope>
    <source>
        <strain evidence="3">cv. AL8/78</strain>
    </source>
</reference>